<dbReference type="EMBL" id="RCMG01000603">
    <property type="protein sequence ID" value="KAG2851518.1"/>
    <property type="molecule type" value="Genomic_DNA"/>
</dbReference>
<accession>A0A329SN03</accession>
<dbReference type="Proteomes" id="UP000760860">
    <property type="component" value="Unassembled WGS sequence"/>
</dbReference>
<dbReference type="EMBL" id="MJFZ01000097">
    <property type="protein sequence ID" value="RAW38045.1"/>
    <property type="molecule type" value="Genomic_DNA"/>
</dbReference>
<reference evidence="1" key="2">
    <citation type="submission" date="2018-10" db="EMBL/GenBank/DDBJ databases">
        <title>Effector identification in a new, highly contiguous assembly of the strawberry crown rot pathogen Phytophthora cactorum.</title>
        <authorList>
            <person name="Armitage A.D."/>
            <person name="Nellist C.F."/>
            <person name="Bates H."/>
            <person name="Vickerstaff R.J."/>
            <person name="Harrison R.J."/>
        </authorList>
    </citation>
    <scope>NUCLEOTIDE SEQUENCE</scope>
    <source>
        <strain evidence="1">15-7</strain>
        <strain evidence="2">4032</strain>
        <strain evidence="3">4040</strain>
        <strain evidence="4">P415</strain>
        <strain evidence="5">P421</strain>
    </source>
</reference>
<proteinExistence type="predicted"/>
<comment type="caution">
    <text evidence="6">The sequence shown here is derived from an EMBL/GenBank/DDBJ whole genome shotgun (WGS) entry which is preliminary data.</text>
</comment>
<organism evidence="6 7">
    <name type="scientific">Phytophthora cactorum</name>
    <dbReference type="NCBI Taxonomy" id="29920"/>
    <lineage>
        <taxon>Eukaryota</taxon>
        <taxon>Sar</taxon>
        <taxon>Stramenopiles</taxon>
        <taxon>Oomycota</taxon>
        <taxon>Peronosporomycetes</taxon>
        <taxon>Peronosporales</taxon>
        <taxon>Peronosporaceae</taxon>
        <taxon>Phytophthora</taxon>
    </lineage>
</organism>
<evidence type="ECO:0000313" key="3">
    <source>
        <dbReference type="EMBL" id="KAG2918038.1"/>
    </source>
</evidence>
<dbReference type="EMBL" id="RCML01000650">
    <property type="protein sequence ID" value="KAG2971814.1"/>
    <property type="molecule type" value="Genomic_DNA"/>
</dbReference>
<dbReference type="EMBL" id="RCMI01000644">
    <property type="protein sequence ID" value="KAG2902336.1"/>
    <property type="molecule type" value="Genomic_DNA"/>
</dbReference>
<evidence type="ECO:0000313" key="5">
    <source>
        <dbReference type="EMBL" id="KAG3214593.1"/>
    </source>
</evidence>
<protein>
    <submittedName>
        <fullName evidence="6">Uncharacterized protein</fullName>
    </submittedName>
</protein>
<evidence type="ECO:0000313" key="6">
    <source>
        <dbReference type="EMBL" id="RAW38045.1"/>
    </source>
</evidence>
<dbReference type="Proteomes" id="UP000735874">
    <property type="component" value="Unassembled WGS sequence"/>
</dbReference>
<evidence type="ECO:0000313" key="4">
    <source>
        <dbReference type="EMBL" id="KAG2971814.1"/>
    </source>
</evidence>
<dbReference type="Proteomes" id="UP000251314">
    <property type="component" value="Unassembled WGS sequence"/>
</dbReference>
<dbReference type="Proteomes" id="UP000774804">
    <property type="component" value="Unassembled WGS sequence"/>
</dbReference>
<evidence type="ECO:0000313" key="2">
    <source>
        <dbReference type="EMBL" id="KAG2902336.1"/>
    </source>
</evidence>
<name>A0A329SN03_9STRA</name>
<reference evidence="6 7" key="1">
    <citation type="submission" date="2018-01" db="EMBL/GenBank/DDBJ databases">
        <title>Draft genome of the strawberry crown rot pathogen Phytophthora cactorum.</title>
        <authorList>
            <person name="Armitage A.D."/>
            <person name="Lysoe E."/>
            <person name="Nellist C.F."/>
            <person name="Harrison R.J."/>
            <person name="Brurberg M.B."/>
        </authorList>
    </citation>
    <scope>NUCLEOTIDE SEQUENCE [LARGE SCALE GENOMIC DNA]</scope>
    <source>
        <strain evidence="6 7">10300</strain>
    </source>
</reference>
<sequence>MDFCALDLYLREYCSGELIAQRFDTSLSSDTTSTTSGTYYYYDSKAADQSSNGSGSDGDVFEDEMLQFGKKNKHAKAQHNNRKYDIKYLRDKVQGLQAELKTLDTGPHAGEQRK</sequence>
<evidence type="ECO:0000313" key="1">
    <source>
        <dbReference type="EMBL" id="KAG2851518.1"/>
    </source>
</evidence>
<keyword evidence="7" id="KW-1185">Reference proteome</keyword>
<dbReference type="EMBL" id="RCMV01000625">
    <property type="protein sequence ID" value="KAG3214593.1"/>
    <property type="molecule type" value="Genomic_DNA"/>
</dbReference>
<dbReference type="EMBL" id="RCMK01000639">
    <property type="protein sequence ID" value="KAG2918038.1"/>
    <property type="molecule type" value="Genomic_DNA"/>
</dbReference>
<dbReference type="Proteomes" id="UP000736787">
    <property type="component" value="Unassembled WGS sequence"/>
</dbReference>
<gene>
    <name evidence="6" type="ORF">PC110_g5702</name>
    <name evidence="1" type="ORF">PC113_g15842</name>
    <name evidence="2" type="ORF">PC115_g15627</name>
    <name evidence="3" type="ORF">PC117_g17215</name>
    <name evidence="4" type="ORF">PC118_g16066</name>
    <name evidence="5" type="ORF">PC129_g14492</name>
</gene>
<evidence type="ECO:0000313" key="7">
    <source>
        <dbReference type="Proteomes" id="UP000251314"/>
    </source>
</evidence>
<dbReference type="AlphaFoldDB" id="A0A329SN03"/>
<dbReference type="Proteomes" id="UP000697107">
    <property type="component" value="Unassembled WGS sequence"/>
</dbReference>
<dbReference type="VEuPathDB" id="FungiDB:PC110_g5702"/>